<dbReference type="CDD" id="cd01949">
    <property type="entry name" value="GGDEF"/>
    <property type="match status" value="1"/>
</dbReference>
<dbReference type="InterPro" id="IPR029787">
    <property type="entry name" value="Nucleotide_cyclase"/>
</dbReference>
<dbReference type="InterPro" id="IPR035919">
    <property type="entry name" value="EAL_sf"/>
</dbReference>
<dbReference type="Gene3D" id="3.20.20.450">
    <property type="entry name" value="EAL domain"/>
    <property type="match status" value="1"/>
</dbReference>
<dbReference type="SMART" id="SM00052">
    <property type="entry name" value="EAL"/>
    <property type="match status" value="1"/>
</dbReference>
<dbReference type="Gene3D" id="3.30.70.270">
    <property type="match status" value="1"/>
</dbReference>
<dbReference type="PROSITE" id="PS50883">
    <property type="entry name" value="EAL"/>
    <property type="match status" value="1"/>
</dbReference>
<comment type="caution">
    <text evidence="3">The sequence shown here is derived from an EMBL/GenBank/DDBJ whole genome shotgun (WGS) entry which is preliminary data.</text>
</comment>
<evidence type="ECO:0000259" key="1">
    <source>
        <dbReference type="PROSITE" id="PS50883"/>
    </source>
</evidence>
<dbReference type="PANTHER" id="PTHR33121">
    <property type="entry name" value="CYCLIC DI-GMP PHOSPHODIESTERASE PDEF"/>
    <property type="match status" value="1"/>
</dbReference>
<dbReference type="PANTHER" id="PTHR33121:SF70">
    <property type="entry name" value="SIGNALING PROTEIN YKOW"/>
    <property type="match status" value="1"/>
</dbReference>
<dbReference type="EMBL" id="LZYH01001013">
    <property type="protein sequence ID" value="OFC42647.1"/>
    <property type="molecule type" value="Genomic_DNA"/>
</dbReference>
<dbReference type="SMART" id="SM00267">
    <property type="entry name" value="GGDEF"/>
    <property type="match status" value="1"/>
</dbReference>
<dbReference type="InterPro" id="IPR050706">
    <property type="entry name" value="Cyclic-di-GMP_PDE-like"/>
</dbReference>
<feature type="domain" description="EAL" evidence="1">
    <location>
        <begin position="301"/>
        <end position="553"/>
    </location>
</feature>
<dbReference type="NCBIfam" id="TIGR00254">
    <property type="entry name" value="GGDEF"/>
    <property type="match status" value="1"/>
</dbReference>
<dbReference type="InterPro" id="IPR000160">
    <property type="entry name" value="GGDEF_dom"/>
</dbReference>
<name>A0A1E7YS16_9PROT</name>
<evidence type="ECO:0000259" key="2">
    <source>
        <dbReference type="PROSITE" id="PS50887"/>
    </source>
</evidence>
<dbReference type="Pfam" id="PF00563">
    <property type="entry name" value="EAL"/>
    <property type="match status" value="1"/>
</dbReference>
<dbReference type="InterPro" id="IPR043128">
    <property type="entry name" value="Rev_trsase/Diguanyl_cyclase"/>
</dbReference>
<dbReference type="Pfam" id="PF00990">
    <property type="entry name" value="GGDEF"/>
    <property type="match status" value="1"/>
</dbReference>
<dbReference type="SUPFAM" id="SSF141868">
    <property type="entry name" value="EAL domain-like"/>
    <property type="match status" value="1"/>
</dbReference>
<evidence type="ECO:0000313" key="3">
    <source>
        <dbReference type="EMBL" id="OFC42647.1"/>
    </source>
</evidence>
<dbReference type="Proteomes" id="UP000175707">
    <property type="component" value="Unassembled WGS sequence"/>
</dbReference>
<dbReference type="PROSITE" id="PS50887">
    <property type="entry name" value="GGDEF"/>
    <property type="match status" value="1"/>
</dbReference>
<proteinExistence type="predicted"/>
<organism evidence="3 4">
    <name type="scientific">Acidithiobacillus caldus</name>
    <dbReference type="NCBI Taxonomy" id="33059"/>
    <lineage>
        <taxon>Bacteria</taxon>
        <taxon>Pseudomonadati</taxon>
        <taxon>Pseudomonadota</taxon>
        <taxon>Acidithiobacillia</taxon>
        <taxon>Acidithiobacillales</taxon>
        <taxon>Acidithiobacillaceae</taxon>
        <taxon>Acidithiobacillus</taxon>
    </lineage>
</organism>
<dbReference type="SUPFAM" id="SSF55073">
    <property type="entry name" value="Nucleotide cyclase"/>
    <property type="match status" value="1"/>
</dbReference>
<dbReference type="InterPro" id="IPR001633">
    <property type="entry name" value="EAL_dom"/>
</dbReference>
<dbReference type="AlphaFoldDB" id="A0A1E7YS16"/>
<dbReference type="CDD" id="cd01948">
    <property type="entry name" value="EAL"/>
    <property type="match status" value="1"/>
</dbReference>
<evidence type="ECO:0000313" key="4">
    <source>
        <dbReference type="Proteomes" id="UP000175707"/>
    </source>
</evidence>
<dbReference type="InterPro" id="IPR035965">
    <property type="entry name" value="PAS-like_dom_sf"/>
</dbReference>
<dbReference type="GO" id="GO:0071111">
    <property type="term" value="F:cyclic-guanylate-specific phosphodiesterase activity"/>
    <property type="evidence" value="ECO:0007669"/>
    <property type="project" value="InterPro"/>
</dbReference>
<dbReference type="SUPFAM" id="SSF55785">
    <property type="entry name" value="PYP-like sensor domain (PAS domain)"/>
    <property type="match status" value="1"/>
</dbReference>
<reference evidence="3 4" key="1">
    <citation type="submission" date="2016-06" db="EMBL/GenBank/DDBJ databases">
        <title>Gene turnover analysis identifies the evolutionary adaptation of the extremophile Acidithiobacillus caldus.</title>
        <authorList>
            <person name="Zhang X."/>
        </authorList>
    </citation>
    <scope>NUCLEOTIDE SEQUENCE [LARGE SCALE GENOMIC DNA]</scope>
    <source>
        <strain evidence="3 4">S1</strain>
    </source>
</reference>
<feature type="domain" description="GGDEF" evidence="2">
    <location>
        <begin position="163"/>
        <end position="297"/>
    </location>
</feature>
<sequence length="670" mass="74357">MRSDSDEDSSEATEVQLAQLCAVGLALIRYPEVVIETANPIFLSLLGERNLEAVRGQSLRRWFPEIPRSALLQTETSERPGTRRSFCLRRLRSDGSWQIVDVAVCPVHESPSVPKAVWTMAERISDPAGGQPWCPQEHRDPLTGLYNRRALGARLDADVAEDRDVLLCILDLDDFAAVNQRYGHETADAMLREVAHRLETVVPSHALLARLGGDEFAVLLDRDMESQAVEALLWNIESAVGEAIVLEGAAWSFSISAGVCHHRSGSGRGAESIVRRTDQALYLSKAHKQDRSRFWTVFGDGTPVRPNLCQILLGQGAVEVHYQPILDTFSGRIVAIEALARMREASGTIYLPAQFLPQMSVENGAELSRVVLTRALSDLARLDQGGYRLGISFNLSPLSLDRECVSCLRKVVQESGIEAHRITVEILESSDFSDIDRAIETLREIRELGLELALDDMGSAYASLLRLKNLPVGKIKLDQSFVSSLERTPEDLHIVRAIQDLAADLRLDLVAEGVETEAVLDTLVTMGIPAVQGFAVSHPLTLERLQAFLQEFHFSREPLPRTLFGFYAGTMASHATICRMLTINPTELNLEHLPLASHCRGHAVLERLGHPHDSPLGVMHQRYHEALGKTSELGLGACHSRQWEQMQEIFDTFMAMVLSAWRREQRGSKG</sequence>
<protein>
    <submittedName>
        <fullName evidence="3">Uncharacterized protein</fullName>
    </submittedName>
</protein>
<gene>
    <name evidence="3" type="ORF">BAE30_15045</name>
</gene>
<accession>A0A1E7YS16</accession>